<organism evidence="2 3">
    <name type="scientific">Champsocephalus gunnari</name>
    <name type="common">Mackerel icefish</name>
    <dbReference type="NCBI Taxonomy" id="52237"/>
    <lineage>
        <taxon>Eukaryota</taxon>
        <taxon>Metazoa</taxon>
        <taxon>Chordata</taxon>
        <taxon>Craniata</taxon>
        <taxon>Vertebrata</taxon>
        <taxon>Euteleostomi</taxon>
        <taxon>Actinopterygii</taxon>
        <taxon>Neopterygii</taxon>
        <taxon>Teleostei</taxon>
        <taxon>Neoteleostei</taxon>
        <taxon>Acanthomorphata</taxon>
        <taxon>Eupercaria</taxon>
        <taxon>Perciformes</taxon>
        <taxon>Notothenioidei</taxon>
        <taxon>Channichthyidae</taxon>
        <taxon>Champsocephalus</taxon>
    </lineage>
</organism>
<dbReference type="Proteomes" id="UP001331515">
    <property type="component" value="Unassembled WGS sequence"/>
</dbReference>
<reference evidence="2 3" key="1">
    <citation type="journal article" date="2023" name="Mol. Biol. Evol.">
        <title>Genomics of Secondarily Temperate Adaptation in the Only Non-Antarctic Icefish.</title>
        <authorList>
            <person name="Rivera-Colon A.G."/>
            <person name="Rayamajhi N."/>
            <person name="Minhas B.F."/>
            <person name="Madrigal G."/>
            <person name="Bilyk K.T."/>
            <person name="Yoon V."/>
            <person name="Hune M."/>
            <person name="Gregory S."/>
            <person name="Cheng C.H.C."/>
            <person name="Catchen J.M."/>
        </authorList>
    </citation>
    <scope>NUCLEOTIDE SEQUENCE [LARGE SCALE GENOMIC DNA]</scope>
    <source>
        <tissue evidence="2">White muscle</tissue>
    </source>
</reference>
<evidence type="ECO:0000256" key="1">
    <source>
        <dbReference type="SAM" id="SignalP"/>
    </source>
</evidence>
<feature type="signal peptide" evidence="1">
    <location>
        <begin position="1"/>
        <end position="24"/>
    </location>
</feature>
<protein>
    <submittedName>
        <fullName evidence="2">Uncharacterized protein</fullName>
    </submittedName>
</protein>
<keyword evidence="3" id="KW-1185">Reference proteome</keyword>
<comment type="caution">
    <text evidence="2">The sequence shown here is derived from an EMBL/GenBank/DDBJ whole genome shotgun (WGS) entry which is preliminary data.</text>
</comment>
<dbReference type="EMBL" id="JAURVH010001527">
    <property type="protein sequence ID" value="KAK5914119.1"/>
    <property type="molecule type" value="Genomic_DNA"/>
</dbReference>
<keyword evidence="1" id="KW-0732">Signal</keyword>
<sequence>MPVRHWRVSCCFHIVPLGLPTAVAHMGKQARRWDKPITPPSLGGLLPALHAAAPGPGPPGLLPHESQLEFPEMRIVRSQKPAERLYFAWKFDMLAPWDNSEGGDFKLSFCRIRKV</sequence>
<proteinExistence type="predicted"/>
<dbReference type="AlphaFoldDB" id="A0AAN8HFA7"/>
<evidence type="ECO:0000313" key="2">
    <source>
        <dbReference type="EMBL" id="KAK5914119.1"/>
    </source>
</evidence>
<accession>A0AAN8HFA7</accession>
<evidence type="ECO:0000313" key="3">
    <source>
        <dbReference type="Proteomes" id="UP001331515"/>
    </source>
</evidence>
<gene>
    <name evidence="2" type="ORF">CgunFtcFv8_008581</name>
</gene>
<feature type="chain" id="PRO_5043022238" evidence="1">
    <location>
        <begin position="25"/>
        <end position="115"/>
    </location>
</feature>
<name>A0AAN8HFA7_CHAGU</name>